<dbReference type="InterPro" id="IPR001054">
    <property type="entry name" value="A/G_cyclase"/>
</dbReference>
<evidence type="ECO:0000256" key="9">
    <source>
        <dbReference type="SAM" id="MobiDB-lite"/>
    </source>
</evidence>
<dbReference type="Proteomes" id="UP000319383">
    <property type="component" value="Chromosome"/>
</dbReference>
<dbReference type="GO" id="GO:0004016">
    <property type="term" value="F:adenylate cyclase activity"/>
    <property type="evidence" value="ECO:0007669"/>
    <property type="project" value="UniProtKB-EC"/>
</dbReference>
<dbReference type="PROSITE" id="PS50125">
    <property type="entry name" value="GUANYLATE_CYCLASE_2"/>
    <property type="match status" value="1"/>
</dbReference>
<dbReference type="Gene3D" id="3.30.70.1230">
    <property type="entry name" value="Nucleotide cyclase"/>
    <property type="match status" value="1"/>
</dbReference>
<evidence type="ECO:0000313" key="12">
    <source>
        <dbReference type="EMBL" id="QDU46966.1"/>
    </source>
</evidence>
<keyword evidence="2" id="KW-0812">Transmembrane</keyword>
<feature type="compositionally biased region" description="Polar residues" evidence="9">
    <location>
        <begin position="1"/>
        <end position="10"/>
    </location>
</feature>
<evidence type="ECO:0000256" key="8">
    <source>
        <dbReference type="RuleBase" id="RU000405"/>
    </source>
</evidence>
<dbReference type="PROSITE" id="PS50110">
    <property type="entry name" value="RESPONSE_REGULATORY"/>
    <property type="match status" value="1"/>
</dbReference>
<evidence type="ECO:0000256" key="6">
    <source>
        <dbReference type="ARBA" id="ARBA00023239"/>
    </source>
</evidence>
<dbReference type="PROSITE" id="PS00452">
    <property type="entry name" value="GUANYLATE_CYCLASE_1"/>
    <property type="match status" value="1"/>
</dbReference>
<evidence type="ECO:0000256" key="4">
    <source>
        <dbReference type="ARBA" id="ARBA00022989"/>
    </source>
</evidence>
<evidence type="ECO:0000259" key="11">
    <source>
        <dbReference type="PROSITE" id="PS50125"/>
    </source>
</evidence>
<dbReference type="GO" id="GO:0000160">
    <property type="term" value="P:phosphorelay signal transduction system"/>
    <property type="evidence" value="ECO:0007669"/>
    <property type="project" value="InterPro"/>
</dbReference>
<dbReference type="AlphaFoldDB" id="A0A517ZWZ6"/>
<feature type="domain" description="Guanylate cyclase" evidence="11">
    <location>
        <begin position="372"/>
        <end position="495"/>
    </location>
</feature>
<dbReference type="PANTHER" id="PTHR11920:SF335">
    <property type="entry name" value="GUANYLATE CYCLASE"/>
    <property type="match status" value="1"/>
</dbReference>
<dbReference type="KEGG" id="sdyn:Mal52_54940"/>
<evidence type="ECO:0000256" key="5">
    <source>
        <dbReference type="ARBA" id="ARBA00023136"/>
    </source>
</evidence>
<keyword evidence="3" id="KW-0547">Nucleotide-binding</keyword>
<dbReference type="PANTHER" id="PTHR11920">
    <property type="entry name" value="GUANYLYL CYCLASE"/>
    <property type="match status" value="1"/>
</dbReference>
<sequence>MTYTPRTGGQQRRHDDAQPDLPATTTTHVTDRVRRAFLATKRDELLTPVRVISDVSGHILTVARDMDQPGFSGDILKIQSAGESLTALVHQILAPAAPGEPTVDDESVRSRLRHDMLNELNPVINYSEMWLEDAEEQFLSGFIPELRLIHNAGLRSAELVDKILAAWDIDASVVAPDLGDLDHLHAIFDYKKDAAIATEQGHVLVVDDNDINRDILSRHLEIQGHTVATARDGNEALELLNDGDFDLMLLDIVMPGINGFEVLARTKSDPRLRETPIIMISALEEMEIVARCIELGAEDYLPKPFNPVVLKARVGACLEKRRFRQREISYLNRIEQEKQRADELLHVILPADIVSELKTTNEVVPRRYDNVAVLFADIVNFTPYCDQHSPEDVVSNLQKLVVIWEEIALRHGVQKVKTIGDAFMAACGLFGDSDEPVLNCVRCGLEMIQATLDLPIGWNVRIGIHTGSVVGGVLGRRQYLFDLWGDTVNTAARMESHGIKGSVVLSREAWSRIENDSHGTPLGAITVKGKGDMEMFRFDGFNETPPSQS</sequence>
<dbReference type="Pfam" id="PF00072">
    <property type="entry name" value="Response_reg"/>
    <property type="match status" value="1"/>
</dbReference>
<dbReference type="InterPro" id="IPR029787">
    <property type="entry name" value="Nucleotide_cyclase"/>
</dbReference>
<feature type="region of interest" description="Disordered" evidence="9">
    <location>
        <begin position="1"/>
        <end position="28"/>
    </location>
</feature>
<protein>
    <submittedName>
        <fullName evidence="12">Adenylate cyclase</fullName>
        <ecNumber evidence="12">4.6.1.1</ecNumber>
    </submittedName>
</protein>
<keyword evidence="6 8" id="KW-0456">Lyase</keyword>
<evidence type="ECO:0000256" key="3">
    <source>
        <dbReference type="ARBA" id="ARBA00022741"/>
    </source>
</evidence>
<dbReference type="RefSeq" id="WP_145379540.1">
    <property type="nucleotide sequence ID" value="NZ_CP036276.1"/>
</dbReference>
<dbReference type="InterPro" id="IPR001789">
    <property type="entry name" value="Sig_transdc_resp-reg_receiver"/>
</dbReference>
<evidence type="ECO:0000256" key="7">
    <source>
        <dbReference type="PROSITE-ProRule" id="PRU00169"/>
    </source>
</evidence>
<dbReference type="Pfam" id="PF00211">
    <property type="entry name" value="Guanylate_cyc"/>
    <property type="match status" value="1"/>
</dbReference>
<dbReference type="GO" id="GO:0009190">
    <property type="term" value="P:cyclic nucleotide biosynthetic process"/>
    <property type="evidence" value="ECO:0007669"/>
    <property type="project" value="InterPro"/>
</dbReference>
<dbReference type="InterPro" id="IPR011006">
    <property type="entry name" value="CheY-like_superfamily"/>
</dbReference>
<dbReference type="CDD" id="cd07302">
    <property type="entry name" value="CHD"/>
    <property type="match status" value="1"/>
</dbReference>
<evidence type="ECO:0000256" key="1">
    <source>
        <dbReference type="ARBA" id="ARBA00004370"/>
    </source>
</evidence>
<gene>
    <name evidence="12" type="primary">cya_2</name>
    <name evidence="12" type="ORF">Mal52_54940</name>
</gene>
<reference evidence="12 13" key="1">
    <citation type="submission" date="2019-02" db="EMBL/GenBank/DDBJ databases">
        <title>Deep-cultivation of Planctomycetes and their phenomic and genomic characterization uncovers novel biology.</title>
        <authorList>
            <person name="Wiegand S."/>
            <person name="Jogler M."/>
            <person name="Boedeker C."/>
            <person name="Pinto D."/>
            <person name="Vollmers J."/>
            <person name="Rivas-Marin E."/>
            <person name="Kohn T."/>
            <person name="Peeters S.H."/>
            <person name="Heuer A."/>
            <person name="Rast P."/>
            <person name="Oberbeckmann S."/>
            <person name="Bunk B."/>
            <person name="Jeske O."/>
            <person name="Meyerdierks A."/>
            <person name="Storesund J.E."/>
            <person name="Kallscheuer N."/>
            <person name="Luecker S."/>
            <person name="Lage O.M."/>
            <person name="Pohl T."/>
            <person name="Merkel B.J."/>
            <person name="Hornburger P."/>
            <person name="Mueller R.-W."/>
            <person name="Bruemmer F."/>
            <person name="Labrenz M."/>
            <person name="Spormann A.M."/>
            <person name="Op den Camp H."/>
            <person name="Overmann J."/>
            <person name="Amann R."/>
            <person name="Jetten M.S.M."/>
            <person name="Mascher T."/>
            <person name="Medema M.H."/>
            <person name="Devos D.P."/>
            <person name="Kaster A.-K."/>
            <person name="Ovreas L."/>
            <person name="Rohde M."/>
            <person name="Galperin M.Y."/>
            <person name="Jogler C."/>
        </authorList>
    </citation>
    <scope>NUCLEOTIDE SEQUENCE [LARGE SCALE GENOMIC DNA]</scope>
    <source>
        <strain evidence="12 13">Mal52</strain>
    </source>
</reference>
<evidence type="ECO:0000259" key="10">
    <source>
        <dbReference type="PROSITE" id="PS50110"/>
    </source>
</evidence>
<keyword evidence="7" id="KW-0597">Phosphoprotein</keyword>
<dbReference type="InterPro" id="IPR018297">
    <property type="entry name" value="A/G_cyclase_CS"/>
</dbReference>
<evidence type="ECO:0000313" key="13">
    <source>
        <dbReference type="Proteomes" id="UP000319383"/>
    </source>
</evidence>
<evidence type="ECO:0000256" key="2">
    <source>
        <dbReference type="ARBA" id="ARBA00022692"/>
    </source>
</evidence>
<keyword evidence="13" id="KW-1185">Reference proteome</keyword>
<proteinExistence type="inferred from homology"/>
<keyword evidence="4" id="KW-1133">Transmembrane helix</keyword>
<comment type="subcellular location">
    <subcellularLocation>
        <location evidence="1">Membrane</location>
    </subcellularLocation>
</comment>
<dbReference type="SUPFAM" id="SSF52172">
    <property type="entry name" value="CheY-like"/>
    <property type="match status" value="1"/>
</dbReference>
<name>A0A517ZWZ6_9PLAN</name>
<dbReference type="InterPro" id="IPR050401">
    <property type="entry name" value="Cyclic_nucleotide_synthase"/>
</dbReference>
<dbReference type="EMBL" id="CP036276">
    <property type="protein sequence ID" value="QDU46966.1"/>
    <property type="molecule type" value="Genomic_DNA"/>
</dbReference>
<dbReference type="GO" id="GO:0000166">
    <property type="term" value="F:nucleotide binding"/>
    <property type="evidence" value="ECO:0007669"/>
    <property type="project" value="UniProtKB-KW"/>
</dbReference>
<dbReference type="EC" id="4.6.1.1" evidence="12"/>
<feature type="domain" description="Response regulatory" evidence="10">
    <location>
        <begin position="202"/>
        <end position="318"/>
    </location>
</feature>
<feature type="modified residue" description="4-aspartylphosphate" evidence="7">
    <location>
        <position position="251"/>
    </location>
</feature>
<dbReference type="SMART" id="SM00044">
    <property type="entry name" value="CYCc"/>
    <property type="match status" value="1"/>
</dbReference>
<accession>A0A517ZWZ6</accession>
<dbReference type="Gene3D" id="3.40.50.2300">
    <property type="match status" value="1"/>
</dbReference>
<comment type="similarity">
    <text evidence="8">Belongs to the adenylyl cyclase class-4/guanylyl cyclase family.</text>
</comment>
<keyword evidence="5" id="KW-0472">Membrane</keyword>
<organism evidence="12 13">
    <name type="scientific">Symmachiella dynata</name>
    <dbReference type="NCBI Taxonomy" id="2527995"/>
    <lineage>
        <taxon>Bacteria</taxon>
        <taxon>Pseudomonadati</taxon>
        <taxon>Planctomycetota</taxon>
        <taxon>Planctomycetia</taxon>
        <taxon>Planctomycetales</taxon>
        <taxon>Planctomycetaceae</taxon>
        <taxon>Symmachiella</taxon>
    </lineage>
</organism>
<dbReference type="SUPFAM" id="SSF55073">
    <property type="entry name" value="Nucleotide cyclase"/>
    <property type="match status" value="1"/>
</dbReference>
<dbReference type="SMART" id="SM00448">
    <property type="entry name" value="REC"/>
    <property type="match status" value="1"/>
</dbReference>
<dbReference type="GO" id="GO:0016020">
    <property type="term" value="C:membrane"/>
    <property type="evidence" value="ECO:0007669"/>
    <property type="project" value="UniProtKB-SubCell"/>
</dbReference>